<comment type="caution">
    <text evidence="3">The sequence shown here is derived from an EMBL/GenBank/DDBJ whole genome shotgun (WGS) entry which is preliminary data.</text>
</comment>
<keyword evidence="2" id="KW-1133">Transmembrane helix</keyword>
<evidence type="ECO:0000313" key="3">
    <source>
        <dbReference type="EMBL" id="MDT0330553.1"/>
    </source>
</evidence>
<evidence type="ECO:0000256" key="1">
    <source>
        <dbReference type="SAM" id="MobiDB-lite"/>
    </source>
</evidence>
<feature type="region of interest" description="Disordered" evidence="1">
    <location>
        <begin position="518"/>
        <end position="543"/>
    </location>
</feature>
<feature type="region of interest" description="Disordered" evidence="1">
    <location>
        <begin position="1"/>
        <end position="31"/>
    </location>
</feature>
<reference evidence="4" key="1">
    <citation type="submission" date="2023-07" db="EMBL/GenBank/DDBJ databases">
        <title>30 novel species of actinomycetes from the DSMZ collection.</title>
        <authorList>
            <person name="Nouioui I."/>
        </authorList>
    </citation>
    <scope>NUCLEOTIDE SEQUENCE [LARGE SCALE GENOMIC DNA]</scope>
    <source>
        <strain evidence="4">DSM 44743</strain>
    </source>
</reference>
<dbReference type="EMBL" id="JAVREP010000013">
    <property type="protein sequence ID" value="MDT0330553.1"/>
    <property type="molecule type" value="Genomic_DNA"/>
</dbReference>
<evidence type="ECO:0000313" key="4">
    <source>
        <dbReference type="Proteomes" id="UP001183390"/>
    </source>
</evidence>
<dbReference type="RefSeq" id="WP_311513099.1">
    <property type="nucleotide sequence ID" value="NZ_JAVREP010000013.1"/>
</dbReference>
<organism evidence="3 4">
    <name type="scientific">Nocardiopsis lambiniae</name>
    <dbReference type="NCBI Taxonomy" id="3075539"/>
    <lineage>
        <taxon>Bacteria</taxon>
        <taxon>Bacillati</taxon>
        <taxon>Actinomycetota</taxon>
        <taxon>Actinomycetes</taxon>
        <taxon>Streptosporangiales</taxon>
        <taxon>Nocardiopsidaceae</taxon>
        <taxon>Nocardiopsis</taxon>
    </lineage>
</organism>
<dbReference type="Proteomes" id="UP001183390">
    <property type="component" value="Unassembled WGS sequence"/>
</dbReference>
<keyword evidence="2" id="KW-0812">Transmembrane</keyword>
<evidence type="ECO:0000256" key="2">
    <source>
        <dbReference type="SAM" id="Phobius"/>
    </source>
</evidence>
<keyword evidence="4" id="KW-1185">Reference proteome</keyword>
<name>A0ABU2MD89_9ACTN</name>
<protein>
    <submittedName>
        <fullName evidence="3">Uncharacterized protein</fullName>
    </submittedName>
</protein>
<proteinExistence type="predicted"/>
<feature type="transmembrane region" description="Helical" evidence="2">
    <location>
        <begin position="128"/>
        <end position="147"/>
    </location>
</feature>
<accession>A0ABU2MD89</accession>
<keyword evidence="2" id="KW-0472">Membrane</keyword>
<sequence length="543" mass="59120">MSEAPTRALPVPGEGPDGPDRPEFAYEPPTGTSPEVTRLMCLAAYLDAAFRRVVLARLVDDPRRVVAPSYGFDLVPVIAHCLRARDIDEEFSRKLTFARGVCLFTLTIIAVLLVVGWFDIVVRGRESALPLVVMVVVLLALCARVGVHFLSGDTGRTAVEWAREVDVLFLPWLAWRDHRERIKRILARELSEETFTGGPPVPPSTKDGSLLRRVAREQHSALIPYRLDSPFRGAGLELNMWSLALELRRRGAGTREEPGRPLDERAIVDLIRPQLESLTLSAAGGGRDRLGALEISECVFLPGTLPHGALRSGLPVGAPDDARVAGHLRAAVAEGGEQRRHFLRIRVGGWDEQVVVTVFVRVHTQGGVLLLEIVPYLLAPLNDDFHVVSAVVEALTSGVDVDDVIDELMSRNAGIRKVLDVLSRTSKPGGSGRNSDDEDRRIRGPVFSVRQYAAGGGLSHFQRMDVIRYVKTIELRIAEGVNQALEQAGYETEEFRRRAVHLGNGAVFIGGSMTGGAISTGSGSHAEDNSTDGSVSQSERGST</sequence>
<feature type="compositionally biased region" description="Polar residues" evidence="1">
    <location>
        <begin position="531"/>
        <end position="543"/>
    </location>
</feature>
<gene>
    <name evidence="3" type="ORF">RM479_19230</name>
</gene>
<feature type="transmembrane region" description="Helical" evidence="2">
    <location>
        <begin position="101"/>
        <end position="122"/>
    </location>
</feature>